<proteinExistence type="predicted"/>
<dbReference type="Proteomes" id="UP001157961">
    <property type="component" value="Unassembled WGS sequence"/>
</dbReference>
<evidence type="ECO:0000313" key="7">
    <source>
        <dbReference type="Proteomes" id="UP001157961"/>
    </source>
</evidence>
<dbReference type="EMBL" id="FXTY01000005">
    <property type="protein sequence ID" value="SMP27320.1"/>
    <property type="molecule type" value="Genomic_DNA"/>
</dbReference>
<evidence type="ECO:0000313" key="6">
    <source>
        <dbReference type="EMBL" id="SMP27320.1"/>
    </source>
</evidence>
<keyword evidence="2 4" id="KW-0238">DNA-binding</keyword>
<dbReference type="RefSeq" id="WP_283426791.1">
    <property type="nucleotide sequence ID" value="NZ_FXTY01000005.1"/>
</dbReference>
<dbReference type="InterPro" id="IPR023772">
    <property type="entry name" value="DNA-bd_HTH_TetR-type_CS"/>
</dbReference>
<dbReference type="PANTHER" id="PTHR30055">
    <property type="entry name" value="HTH-TYPE TRANSCRIPTIONAL REGULATOR RUTR"/>
    <property type="match status" value="1"/>
</dbReference>
<dbReference type="PANTHER" id="PTHR30055:SF234">
    <property type="entry name" value="HTH-TYPE TRANSCRIPTIONAL REGULATOR BETI"/>
    <property type="match status" value="1"/>
</dbReference>
<keyword evidence="7" id="KW-1185">Reference proteome</keyword>
<dbReference type="SUPFAM" id="SSF46689">
    <property type="entry name" value="Homeodomain-like"/>
    <property type="match status" value="1"/>
</dbReference>
<sequence length="198" mass="21719">MQDTSIKARLIDAGKTLFADRGYAGASVREICKMADASSTMIHHYFGTKEGLFNAIIDEFTAATFDVPLRLISKPPKTAEEMRLRLEMFISETFRALISQAPVFRILVRENRGVASGTRYHEGFAAYLSAAQVAGFVDAELEVQLITGLVLDRLGNQIMYAATMKADGKTVLNDEAYAEEWLAANTRVLLFGLAGEAA</sequence>
<organism evidence="6 7">
    <name type="scientific">Shimia sagamensis</name>
    <dbReference type="NCBI Taxonomy" id="1566352"/>
    <lineage>
        <taxon>Bacteria</taxon>
        <taxon>Pseudomonadati</taxon>
        <taxon>Pseudomonadota</taxon>
        <taxon>Alphaproteobacteria</taxon>
        <taxon>Rhodobacterales</taxon>
        <taxon>Roseobacteraceae</taxon>
    </lineage>
</organism>
<accession>A0ABY1P682</accession>
<dbReference type="Pfam" id="PF00440">
    <property type="entry name" value="TetR_N"/>
    <property type="match status" value="1"/>
</dbReference>
<evidence type="ECO:0000256" key="2">
    <source>
        <dbReference type="ARBA" id="ARBA00023125"/>
    </source>
</evidence>
<gene>
    <name evidence="6" type="ORF">SAMN06265373_105397</name>
</gene>
<evidence type="ECO:0000256" key="3">
    <source>
        <dbReference type="ARBA" id="ARBA00023163"/>
    </source>
</evidence>
<name>A0ABY1P682_9RHOB</name>
<keyword evidence="1" id="KW-0805">Transcription regulation</keyword>
<feature type="domain" description="HTH tetR-type" evidence="5">
    <location>
        <begin position="4"/>
        <end position="64"/>
    </location>
</feature>
<dbReference type="Gene3D" id="1.10.357.10">
    <property type="entry name" value="Tetracycline Repressor, domain 2"/>
    <property type="match status" value="1"/>
</dbReference>
<evidence type="ECO:0000256" key="1">
    <source>
        <dbReference type="ARBA" id="ARBA00023015"/>
    </source>
</evidence>
<comment type="caution">
    <text evidence="6">The sequence shown here is derived from an EMBL/GenBank/DDBJ whole genome shotgun (WGS) entry which is preliminary data.</text>
</comment>
<dbReference type="PRINTS" id="PR00455">
    <property type="entry name" value="HTHTETR"/>
</dbReference>
<keyword evidence="3" id="KW-0804">Transcription</keyword>
<evidence type="ECO:0000256" key="4">
    <source>
        <dbReference type="PROSITE-ProRule" id="PRU00335"/>
    </source>
</evidence>
<protein>
    <submittedName>
        <fullName evidence="6">Transcriptional regulator, TetR family</fullName>
    </submittedName>
</protein>
<dbReference type="InterPro" id="IPR009057">
    <property type="entry name" value="Homeodomain-like_sf"/>
</dbReference>
<dbReference type="InterPro" id="IPR050109">
    <property type="entry name" value="HTH-type_TetR-like_transc_reg"/>
</dbReference>
<dbReference type="PROSITE" id="PS01081">
    <property type="entry name" value="HTH_TETR_1"/>
    <property type="match status" value="1"/>
</dbReference>
<reference evidence="6 7" key="1">
    <citation type="submission" date="2017-05" db="EMBL/GenBank/DDBJ databases">
        <authorList>
            <person name="Varghese N."/>
            <person name="Submissions S."/>
        </authorList>
    </citation>
    <scope>NUCLEOTIDE SEQUENCE [LARGE SCALE GENOMIC DNA]</scope>
    <source>
        <strain evidence="6 7">DSM 29734</strain>
    </source>
</reference>
<evidence type="ECO:0000259" key="5">
    <source>
        <dbReference type="PROSITE" id="PS50977"/>
    </source>
</evidence>
<dbReference type="InterPro" id="IPR001647">
    <property type="entry name" value="HTH_TetR"/>
</dbReference>
<dbReference type="PROSITE" id="PS50977">
    <property type="entry name" value="HTH_TETR_2"/>
    <property type="match status" value="1"/>
</dbReference>
<feature type="DNA-binding region" description="H-T-H motif" evidence="4">
    <location>
        <begin position="27"/>
        <end position="46"/>
    </location>
</feature>